<dbReference type="InterPro" id="IPR000014">
    <property type="entry name" value="PAS"/>
</dbReference>
<dbReference type="Pfam" id="PF08448">
    <property type="entry name" value="PAS_4"/>
    <property type="match status" value="1"/>
</dbReference>
<feature type="transmembrane region" description="Helical" evidence="2">
    <location>
        <begin position="177"/>
        <end position="194"/>
    </location>
</feature>
<dbReference type="SUPFAM" id="SSF52091">
    <property type="entry name" value="SpoIIaa-like"/>
    <property type="match status" value="1"/>
</dbReference>
<sequence length="485" mass="52648">MIMIVTLFALCLVVVQITLGVFVALQGWDYRPARFFTYLTALIVLIVGSTLVRDTAPTLALAYPFMAALIIGVSLYITLLMLLVGALFFPQWWEGSRPIRWITLPYIIATAIISVDLILRLQIFVGVAYFDGTYRLSFQMPNALMMILLAFLGQVVVVVMLIVAFFTPQHRELRTPIGLLIIATIFSITMGMTAGQFSGALARLSTLLQSLPILVVLGYLILGTRLFTPNRAAIDLALQATPEGVAVADRNGKITFSNPSAQALGFQMGQTFTALLDTTYHEPIAQLAQGGGGELRIEHQERLYDLALTPVHDHRGARRGTLLLTRDMTERAQRRVELEQERAQLAATVAQLEASQRERANLNATIQALALPLIPVLPGVLILPLIGDFTHERIDDFMSILLEGIEARRARTVLVDLTGLALLDMAGAQGILAAIRAAELLGAHCVLVGIRPEVAEALVALGLPLDGLTAAATLEQAVLGMASRG</sequence>
<evidence type="ECO:0000256" key="2">
    <source>
        <dbReference type="SAM" id="Phobius"/>
    </source>
</evidence>
<feature type="transmembrane region" description="Helical" evidence="2">
    <location>
        <begin position="35"/>
        <end position="53"/>
    </location>
</feature>
<feature type="transmembrane region" description="Helical" evidence="2">
    <location>
        <begin position="200"/>
        <end position="222"/>
    </location>
</feature>
<dbReference type="InterPro" id="IPR036513">
    <property type="entry name" value="STAS_dom_sf"/>
</dbReference>
<evidence type="ECO:0000259" key="3">
    <source>
        <dbReference type="PROSITE" id="PS50801"/>
    </source>
</evidence>
<comment type="caution">
    <text evidence="4">The sequence shown here is derived from an EMBL/GenBank/DDBJ whole genome shotgun (WGS) entry which is preliminary data.</text>
</comment>
<dbReference type="PROSITE" id="PS50801">
    <property type="entry name" value="STAS"/>
    <property type="match status" value="1"/>
</dbReference>
<keyword evidence="1" id="KW-0175">Coiled coil</keyword>
<feature type="transmembrane region" description="Helical" evidence="2">
    <location>
        <begin position="143"/>
        <end position="165"/>
    </location>
</feature>
<keyword evidence="2" id="KW-1133">Transmembrane helix</keyword>
<organism evidence="4 5">
    <name type="scientific">Candidatus Viridilinea halotolerans</name>
    <dbReference type="NCBI Taxonomy" id="2491704"/>
    <lineage>
        <taxon>Bacteria</taxon>
        <taxon>Bacillati</taxon>
        <taxon>Chloroflexota</taxon>
        <taxon>Chloroflexia</taxon>
        <taxon>Chloroflexales</taxon>
        <taxon>Chloroflexineae</taxon>
        <taxon>Oscillochloridaceae</taxon>
        <taxon>Candidatus Viridilinea</taxon>
    </lineage>
</organism>
<dbReference type="SUPFAM" id="SSF55785">
    <property type="entry name" value="PYP-like sensor domain (PAS domain)"/>
    <property type="match status" value="1"/>
</dbReference>
<feature type="transmembrane region" description="Helical" evidence="2">
    <location>
        <begin position="65"/>
        <end position="89"/>
    </location>
</feature>
<name>A0A426TWC1_9CHLR</name>
<dbReference type="AlphaFoldDB" id="A0A426TWC1"/>
<dbReference type="PANTHER" id="PTHR33745:SF1">
    <property type="entry name" value="RSBT ANTAGONIST PROTEIN RSBS"/>
    <property type="match status" value="1"/>
</dbReference>
<dbReference type="EMBL" id="RSAS01000586">
    <property type="protein sequence ID" value="RRR69784.1"/>
    <property type="molecule type" value="Genomic_DNA"/>
</dbReference>
<dbReference type="InterPro" id="IPR051932">
    <property type="entry name" value="Bact_StressResp_Reg"/>
</dbReference>
<reference evidence="4 5" key="1">
    <citation type="submission" date="2018-12" db="EMBL/GenBank/DDBJ databases">
        <title>Genome Sequence of Candidatus Viridilinea halotolerans isolated from saline sulfide-rich spring.</title>
        <authorList>
            <person name="Grouzdev D.S."/>
            <person name="Burganskaya E.I."/>
            <person name="Krutkina M.S."/>
            <person name="Sukhacheva M.V."/>
            <person name="Gorlenko V.M."/>
        </authorList>
    </citation>
    <scope>NUCLEOTIDE SEQUENCE [LARGE SCALE GENOMIC DNA]</scope>
    <source>
        <strain evidence="4">Chok-6</strain>
    </source>
</reference>
<keyword evidence="2" id="KW-0812">Transmembrane</keyword>
<protein>
    <submittedName>
        <fullName evidence="4">STAS domain-containing protein</fullName>
    </submittedName>
</protein>
<dbReference type="Pfam" id="PF01740">
    <property type="entry name" value="STAS"/>
    <property type="match status" value="1"/>
</dbReference>
<dbReference type="InterPro" id="IPR002645">
    <property type="entry name" value="STAS_dom"/>
</dbReference>
<dbReference type="Gene3D" id="3.30.450.20">
    <property type="entry name" value="PAS domain"/>
    <property type="match status" value="1"/>
</dbReference>
<dbReference type="CDD" id="cd07041">
    <property type="entry name" value="STAS_RsbR_RsbS_like"/>
    <property type="match status" value="1"/>
</dbReference>
<dbReference type="PANTHER" id="PTHR33745">
    <property type="entry name" value="RSBT ANTAGONIST PROTEIN RSBS-RELATED"/>
    <property type="match status" value="1"/>
</dbReference>
<feature type="transmembrane region" description="Helical" evidence="2">
    <location>
        <begin position="101"/>
        <end position="123"/>
    </location>
</feature>
<accession>A0A426TWC1</accession>
<feature type="transmembrane region" description="Helical" evidence="2">
    <location>
        <begin position="6"/>
        <end position="28"/>
    </location>
</feature>
<gene>
    <name evidence="4" type="ORF">EI684_14670</name>
</gene>
<dbReference type="CDD" id="cd00130">
    <property type="entry name" value="PAS"/>
    <property type="match status" value="1"/>
</dbReference>
<evidence type="ECO:0000313" key="5">
    <source>
        <dbReference type="Proteomes" id="UP000280307"/>
    </source>
</evidence>
<dbReference type="InterPro" id="IPR013656">
    <property type="entry name" value="PAS_4"/>
</dbReference>
<evidence type="ECO:0000313" key="4">
    <source>
        <dbReference type="EMBL" id="RRR69784.1"/>
    </source>
</evidence>
<keyword evidence="2" id="KW-0472">Membrane</keyword>
<proteinExistence type="predicted"/>
<dbReference type="Proteomes" id="UP000280307">
    <property type="component" value="Unassembled WGS sequence"/>
</dbReference>
<evidence type="ECO:0000256" key="1">
    <source>
        <dbReference type="SAM" id="Coils"/>
    </source>
</evidence>
<dbReference type="InterPro" id="IPR035965">
    <property type="entry name" value="PAS-like_dom_sf"/>
</dbReference>
<feature type="domain" description="STAS" evidence="3">
    <location>
        <begin position="370"/>
        <end position="481"/>
    </location>
</feature>
<feature type="coiled-coil region" evidence="1">
    <location>
        <begin position="335"/>
        <end position="365"/>
    </location>
</feature>
<dbReference type="Gene3D" id="3.30.750.24">
    <property type="entry name" value="STAS domain"/>
    <property type="match status" value="1"/>
</dbReference>